<dbReference type="OrthoDB" id="7340501at2759"/>
<dbReference type="WBParaSite" id="SSLN_0001845001-mRNA-1">
    <property type="protein sequence ID" value="SSLN_0001845001-mRNA-1"/>
    <property type="gene ID" value="SSLN_0001845001"/>
</dbReference>
<proteinExistence type="inferred from homology"/>
<dbReference type="SUPFAM" id="SSF53067">
    <property type="entry name" value="Actin-like ATPase domain"/>
    <property type="match status" value="2"/>
</dbReference>
<evidence type="ECO:0000256" key="1">
    <source>
        <dbReference type="ARBA" id="ARBA00003520"/>
    </source>
</evidence>
<dbReference type="FunFam" id="3.30.420.40:FF:000058">
    <property type="entry name" value="Putative actin-related protein 5"/>
    <property type="match status" value="1"/>
</dbReference>
<organism evidence="5">
    <name type="scientific">Schistocephalus solidus</name>
    <name type="common">Tapeworm</name>
    <dbReference type="NCBI Taxonomy" id="70667"/>
    <lineage>
        <taxon>Eukaryota</taxon>
        <taxon>Metazoa</taxon>
        <taxon>Spiralia</taxon>
        <taxon>Lophotrochozoa</taxon>
        <taxon>Platyhelminthes</taxon>
        <taxon>Cestoda</taxon>
        <taxon>Eucestoda</taxon>
        <taxon>Diphyllobothriidea</taxon>
        <taxon>Diphyllobothriidae</taxon>
        <taxon>Schistocephalus</taxon>
    </lineage>
</organism>
<comment type="function">
    <text evidence="1">Actins are highly conserved proteins that are involved in various types of cell motility and are ubiquitously expressed in all eukaryotic cells.</text>
</comment>
<name>A0A183TMS7_SCHSO</name>
<sequence length="309" mass="34329">MVLKTVIKEDGIVIGIDETENAVQYYEHYIRHGLQRLNCAPRDADICLAVPLKMHDSFRRRLAESVMESLNARSVFLISQPLLSGYSSGAATCTVVDCGYTYTSVMGMLNFYPLSESQLLLPVGGQDLDRYLIHLGNKTLRQMSPADVIYIKEHYCSVAPSLTSIGMQKRVSCSLPDGSKITLDSELEMAPEMFFNPSLAGLADVLPLDQAVVHAAFSVPDDRAYTILKRVFLSGGSLSLPGLRSRMKQRLVHKTLPEMLEAVERHAQADLAVWVGGSVFASLSSFKQMCISREDYREEGSRIISSRWL</sequence>
<evidence type="ECO:0000313" key="5">
    <source>
        <dbReference type="WBParaSite" id="SSLN_0001845001-mRNA-1"/>
    </source>
</evidence>
<dbReference type="Gene3D" id="3.30.420.40">
    <property type="match status" value="2"/>
</dbReference>
<dbReference type="EMBL" id="UYSU01043082">
    <property type="protein sequence ID" value="VDM04161.1"/>
    <property type="molecule type" value="Genomic_DNA"/>
</dbReference>
<dbReference type="PANTHER" id="PTHR11937">
    <property type="entry name" value="ACTIN"/>
    <property type="match status" value="1"/>
</dbReference>
<reference evidence="3 4" key="2">
    <citation type="submission" date="2018-11" db="EMBL/GenBank/DDBJ databases">
        <authorList>
            <consortium name="Pathogen Informatics"/>
        </authorList>
    </citation>
    <scope>NUCLEOTIDE SEQUENCE [LARGE SCALE GENOMIC DNA]</scope>
    <source>
        <strain evidence="3 4">NST_G2</strain>
    </source>
</reference>
<evidence type="ECO:0000313" key="3">
    <source>
        <dbReference type="EMBL" id="VDM04161.1"/>
    </source>
</evidence>
<dbReference type="InterPro" id="IPR004000">
    <property type="entry name" value="Actin"/>
</dbReference>
<dbReference type="Gene3D" id="3.90.640.10">
    <property type="entry name" value="Actin, Chain A, domain 4"/>
    <property type="match status" value="1"/>
</dbReference>
<evidence type="ECO:0000256" key="2">
    <source>
        <dbReference type="RuleBase" id="RU000487"/>
    </source>
</evidence>
<accession>A0A183TMS7</accession>
<protein>
    <submittedName>
        <fullName evidence="5">Actin-related protein 10</fullName>
    </submittedName>
</protein>
<dbReference type="InterPro" id="IPR043129">
    <property type="entry name" value="ATPase_NBD"/>
</dbReference>
<evidence type="ECO:0000313" key="4">
    <source>
        <dbReference type="Proteomes" id="UP000275846"/>
    </source>
</evidence>
<dbReference type="Pfam" id="PF00022">
    <property type="entry name" value="Actin"/>
    <property type="match status" value="2"/>
</dbReference>
<dbReference type="SMART" id="SM00268">
    <property type="entry name" value="ACTIN"/>
    <property type="match status" value="1"/>
</dbReference>
<reference evidence="5" key="1">
    <citation type="submission" date="2016-06" db="UniProtKB">
        <authorList>
            <consortium name="WormBaseParasite"/>
        </authorList>
    </citation>
    <scope>IDENTIFICATION</scope>
</reference>
<dbReference type="AlphaFoldDB" id="A0A183TMS7"/>
<comment type="similarity">
    <text evidence="2">Belongs to the actin family.</text>
</comment>
<dbReference type="Proteomes" id="UP000275846">
    <property type="component" value="Unassembled WGS sequence"/>
</dbReference>
<dbReference type="CDD" id="cd10169">
    <property type="entry name" value="ASKHA_NBD_actin-like"/>
    <property type="match status" value="1"/>
</dbReference>
<dbReference type="STRING" id="70667.A0A183TMS7"/>
<gene>
    <name evidence="3" type="ORF">SSLN_LOCUS17775</name>
</gene>
<keyword evidence="4" id="KW-1185">Reference proteome</keyword>